<comment type="caution">
    <text evidence="2">The sequence shown here is derived from an EMBL/GenBank/DDBJ whole genome shotgun (WGS) entry which is preliminary data.</text>
</comment>
<dbReference type="EMBL" id="BAEP01000077">
    <property type="protein sequence ID" value="GAC26442.1"/>
    <property type="molecule type" value="Genomic_DNA"/>
</dbReference>
<proteinExistence type="predicted"/>
<evidence type="ECO:0000313" key="3">
    <source>
        <dbReference type="Proteomes" id="UP000006263"/>
    </source>
</evidence>
<accession>K6Z7U3</accession>
<sequence>MKILSVMAVKVYLRIFIFIYWRNKLHYRNKKLADWRVLFYMQTVV</sequence>
<gene>
    <name evidence="2" type="ORF">GMES_4169</name>
</gene>
<keyword evidence="1" id="KW-1133">Transmembrane helix</keyword>
<feature type="transmembrane region" description="Helical" evidence="1">
    <location>
        <begin position="6"/>
        <end position="22"/>
    </location>
</feature>
<protein>
    <submittedName>
        <fullName evidence="2">Uncharacterized protein</fullName>
    </submittedName>
</protein>
<organism evidence="2 3">
    <name type="scientific">Paraglaciecola mesophila KMM 241</name>
    <dbReference type="NCBI Taxonomy" id="1128912"/>
    <lineage>
        <taxon>Bacteria</taxon>
        <taxon>Pseudomonadati</taxon>
        <taxon>Pseudomonadota</taxon>
        <taxon>Gammaproteobacteria</taxon>
        <taxon>Alteromonadales</taxon>
        <taxon>Alteromonadaceae</taxon>
        <taxon>Paraglaciecola</taxon>
    </lineage>
</organism>
<dbReference type="Proteomes" id="UP000006263">
    <property type="component" value="Unassembled WGS sequence"/>
</dbReference>
<evidence type="ECO:0000313" key="2">
    <source>
        <dbReference type="EMBL" id="GAC26442.1"/>
    </source>
</evidence>
<reference evidence="2 3" key="1">
    <citation type="journal article" date="2017" name="Antonie Van Leeuwenhoek">
        <title>Rhizobium rhizosphaerae sp. nov., a novel species isolated from rice rhizosphere.</title>
        <authorList>
            <person name="Zhao J.J."/>
            <person name="Zhang J."/>
            <person name="Zhang R.J."/>
            <person name="Zhang C.W."/>
            <person name="Yin H.Q."/>
            <person name="Zhang X.X."/>
        </authorList>
    </citation>
    <scope>NUCLEOTIDE SEQUENCE [LARGE SCALE GENOMIC DNA]</scope>
    <source>
        <strain evidence="2 3">KMM 241</strain>
    </source>
</reference>
<name>K6Z7U3_9ALTE</name>
<keyword evidence="1" id="KW-0812">Transmembrane</keyword>
<dbReference type="AlphaFoldDB" id="K6Z7U3"/>
<keyword evidence="1" id="KW-0472">Membrane</keyword>
<evidence type="ECO:0000256" key="1">
    <source>
        <dbReference type="SAM" id="Phobius"/>
    </source>
</evidence>